<dbReference type="GO" id="GO:0005509">
    <property type="term" value="F:calcium ion binding"/>
    <property type="evidence" value="ECO:0007669"/>
    <property type="project" value="InterPro"/>
</dbReference>
<dbReference type="InterPro" id="IPR036383">
    <property type="entry name" value="TSP1_rpt_sf"/>
</dbReference>
<dbReference type="Proteomes" id="UP001159428">
    <property type="component" value="Unassembled WGS sequence"/>
</dbReference>
<dbReference type="Gene3D" id="2.10.25.10">
    <property type="entry name" value="Laminin"/>
    <property type="match status" value="1"/>
</dbReference>
<dbReference type="InterPro" id="IPR001881">
    <property type="entry name" value="EGF-like_Ca-bd_dom"/>
</dbReference>
<feature type="domain" description="EGF-like" evidence="3">
    <location>
        <begin position="91"/>
        <end position="127"/>
    </location>
</feature>
<keyword evidence="2" id="KW-0245">EGF-like domain</keyword>
<dbReference type="SMART" id="SM00179">
    <property type="entry name" value="EGF_CA"/>
    <property type="match status" value="1"/>
</dbReference>
<dbReference type="PROSITE" id="PS50026">
    <property type="entry name" value="EGF_3"/>
    <property type="match status" value="1"/>
</dbReference>
<keyword evidence="1" id="KW-1015">Disulfide bond</keyword>
<dbReference type="Gene3D" id="2.20.100.10">
    <property type="entry name" value="Thrombospondin type-1 (TSP1) repeat"/>
    <property type="match status" value="1"/>
</dbReference>
<feature type="non-terminal residue" evidence="4">
    <location>
        <position position="373"/>
    </location>
</feature>
<protein>
    <recommendedName>
        <fullName evidence="3">EGF-like domain-containing protein</fullName>
    </recommendedName>
</protein>
<dbReference type="InterPro" id="IPR000742">
    <property type="entry name" value="EGF"/>
</dbReference>
<evidence type="ECO:0000256" key="1">
    <source>
        <dbReference type="ARBA" id="ARBA00023157"/>
    </source>
</evidence>
<dbReference type="PROSITE" id="PS00010">
    <property type="entry name" value="ASX_HYDROXYL"/>
    <property type="match status" value="1"/>
</dbReference>
<dbReference type="InterPro" id="IPR018097">
    <property type="entry name" value="EGF_Ca-bd_CS"/>
</dbReference>
<dbReference type="EMBL" id="CALNXJ010000002">
    <property type="protein sequence ID" value="CAH3034492.1"/>
    <property type="molecule type" value="Genomic_DNA"/>
</dbReference>
<name>A0AAU9VN08_9CNID</name>
<gene>
    <name evidence="4" type="ORF">PMEA_00010763</name>
</gene>
<accession>A0AAU9VN08</accession>
<dbReference type="PROSITE" id="PS01187">
    <property type="entry name" value="EGF_CA"/>
    <property type="match status" value="1"/>
</dbReference>
<feature type="non-terminal residue" evidence="4">
    <location>
        <position position="1"/>
    </location>
</feature>
<dbReference type="InterPro" id="IPR000884">
    <property type="entry name" value="TSP1_rpt"/>
</dbReference>
<comment type="caution">
    <text evidence="4">The sequence shown here is derived from an EMBL/GenBank/DDBJ whole genome shotgun (WGS) entry which is preliminary data.</text>
</comment>
<evidence type="ECO:0000313" key="5">
    <source>
        <dbReference type="Proteomes" id="UP001159428"/>
    </source>
</evidence>
<organism evidence="4 5">
    <name type="scientific">Pocillopora meandrina</name>
    <dbReference type="NCBI Taxonomy" id="46732"/>
    <lineage>
        <taxon>Eukaryota</taxon>
        <taxon>Metazoa</taxon>
        <taxon>Cnidaria</taxon>
        <taxon>Anthozoa</taxon>
        <taxon>Hexacorallia</taxon>
        <taxon>Scleractinia</taxon>
        <taxon>Astrocoeniina</taxon>
        <taxon>Pocilloporidae</taxon>
        <taxon>Pocillopora</taxon>
    </lineage>
</organism>
<dbReference type="SUPFAM" id="SSF57196">
    <property type="entry name" value="EGF/Laminin"/>
    <property type="match status" value="1"/>
</dbReference>
<dbReference type="PROSITE" id="PS01186">
    <property type="entry name" value="EGF_2"/>
    <property type="match status" value="1"/>
</dbReference>
<dbReference type="InterPro" id="IPR000152">
    <property type="entry name" value="EGF-type_Asp/Asn_hydroxyl_site"/>
</dbReference>
<dbReference type="AlphaFoldDB" id="A0AAU9VN08"/>
<dbReference type="PROSITE" id="PS50092">
    <property type="entry name" value="TSP1"/>
    <property type="match status" value="1"/>
</dbReference>
<dbReference type="SUPFAM" id="SSF82895">
    <property type="entry name" value="TSP-1 type 1 repeat"/>
    <property type="match status" value="1"/>
</dbReference>
<evidence type="ECO:0000313" key="4">
    <source>
        <dbReference type="EMBL" id="CAH3034492.1"/>
    </source>
</evidence>
<proteinExistence type="predicted"/>
<sequence length="373" mass="40963">RRRQSPPPCNRVKCQVGSWSVWSSCSHHCGTSGTQNRRRQKTSSTQCGGQCPYDLVVWRSCNRGNCHDGGTPNSGGCSCRLGYEGTCCQKDVDECINNPCQHSCINTHGSYTCKCNSCYTKLGTQCDLRQCKINNHCHAYGTVNPSNQCQDCNDCNKFTWTNNDNLPCADGIACTINDRCSNGVCSGTPFSCLTCVECHNDVCRVKTGYCVINESGIRQCFDHGSLRPGHQCQECDSNHNDRWTNNNNLKCNDTNLKTKDDRCLSGTCVGTPYNCLSCKTHDGSGCPIEPGYCIIQQEGQRKCYNESLQARKSLCDTSKNVSTWSDNDGVACNDGDRCTRNDNCSNGKCRGTLFSCNSICHYCNGNSCGLKTG</sequence>
<comment type="caution">
    <text evidence="2">Lacks conserved residue(s) required for the propagation of feature annotation.</text>
</comment>
<evidence type="ECO:0000259" key="3">
    <source>
        <dbReference type="PROSITE" id="PS50026"/>
    </source>
</evidence>
<evidence type="ECO:0000256" key="2">
    <source>
        <dbReference type="PROSITE-ProRule" id="PRU00076"/>
    </source>
</evidence>
<keyword evidence="5" id="KW-1185">Reference proteome</keyword>
<reference evidence="4 5" key="1">
    <citation type="submission" date="2022-05" db="EMBL/GenBank/DDBJ databases">
        <authorList>
            <consortium name="Genoscope - CEA"/>
            <person name="William W."/>
        </authorList>
    </citation>
    <scope>NUCLEOTIDE SEQUENCE [LARGE SCALE GENOMIC DNA]</scope>
</reference>